<evidence type="ECO:0000313" key="4">
    <source>
        <dbReference type="EMBL" id="RRQ88671.1"/>
    </source>
</evidence>
<dbReference type="Gene3D" id="3.40.109.10">
    <property type="entry name" value="NADH Oxidase"/>
    <property type="match status" value="1"/>
</dbReference>
<dbReference type="SUPFAM" id="SSF55469">
    <property type="entry name" value="FMN-dependent nitroreductase-like"/>
    <property type="match status" value="1"/>
</dbReference>
<name>A0A3R8WXE1_9ACTN</name>
<dbReference type="RefSeq" id="WP_125212823.1">
    <property type="nucleotide sequence ID" value="NZ_PDES01000002.1"/>
</dbReference>
<evidence type="ECO:0000256" key="1">
    <source>
        <dbReference type="SAM" id="MobiDB-lite"/>
    </source>
</evidence>
<protein>
    <submittedName>
        <fullName evidence="4">Goadsporin biosynthetic protein</fullName>
    </submittedName>
</protein>
<dbReference type="InterPro" id="IPR000415">
    <property type="entry name" value="Nitroreductase-like"/>
</dbReference>
<dbReference type="InterPro" id="IPR054488">
    <property type="entry name" value="ThcOx_dom2"/>
</dbReference>
<dbReference type="AlphaFoldDB" id="A0A3R8WXE1"/>
<dbReference type="PANTHER" id="PTHR43745">
    <property type="entry name" value="NITROREDUCTASE MJ1384-RELATED"/>
    <property type="match status" value="1"/>
</dbReference>
<reference evidence="4 5" key="1">
    <citation type="submission" date="2017-10" db="EMBL/GenBank/DDBJ databases">
        <title>Draft genome of actinobacteria isolated from guarana (Paullinia cupana (Mart.) Ducke.</title>
        <authorList>
            <person name="Siqueira K.A."/>
            <person name="Liotti R.G."/>
            <person name="Mendes T.A."/>
            <person name="Soares M.A."/>
        </authorList>
    </citation>
    <scope>NUCLEOTIDE SEQUENCE [LARGE SCALE GENOMIC DNA]</scope>
    <source>
        <strain evidence="4 5">199</strain>
    </source>
</reference>
<comment type="caution">
    <text evidence="4">The sequence shown here is derived from an EMBL/GenBank/DDBJ whole genome shotgun (WGS) entry which is preliminary data.</text>
</comment>
<dbReference type="Pfam" id="PF00881">
    <property type="entry name" value="Nitroreductase"/>
    <property type="match status" value="1"/>
</dbReference>
<feature type="region of interest" description="Disordered" evidence="1">
    <location>
        <begin position="254"/>
        <end position="278"/>
    </location>
</feature>
<feature type="domain" description="Nitroreductase" evidence="2">
    <location>
        <begin position="295"/>
        <end position="474"/>
    </location>
</feature>
<dbReference type="EMBL" id="PDES01000002">
    <property type="protein sequence ID" value="RRQ88671.1"/>
    <property type="molecule type" value="Genomic_DNA"/>
</dbReference>
<evidence type="ECO:0000259" key="2">
    <source>
        <dbReference type="Pfam" id="PF00881"/>
    </source>
</evidence>
<dbReference type="GO" id="GO:0016491">
    <property type="term" value="F:oxidoreductase activity"/>
    <property type="evidence" value="ECO:0007669"/>
    <property type="project" value="InterPro"/>
</dbReference>
<feature type="domain" description="Cyanobactin oxidase ThcOx second" evidence="3">
    <location>
        <begin position="130"/>
        <end position="245"/>
    </location>
</feature>
<accession>A0A3R8WXE1</accession>
<organism evidence="4 5">
    <name type="scientific">Streptomyces griseofuscus</name>
    <dbReference type="NCBI Taxonomy" id="146922"/>
    <lineage>
        <taxon>Bacteria</taxon>
        <taxon>Bacillati</taxon>
        <taxon>Actinomycetota</taxon>
        <taxon>Actinomycetes</taxon>
        <taxon>Kitasatosporales</taxon>
        <taxon>Streptomycetaceae</taxon>
        <taxon>Streptomyces</taxon>
    </lineage>
</organism>
<sequence>MPPVQSPGSSAPVPWIELWSLREETLLEELPADAALVLRSRWGDLRIPRPGAVLTETLRRMLLGPVQLDNVPGVDELAARLRLLRALRELGGLVVRSVGAPDGEQPLLSVVPTAIGAWLDPVLVPDRRVLRLSRFATLRSSGRNLVLESPLSQFRAAFTRPETGWLIASLSRPVTLERVAERLPLAAPAVRVLVAHLIATGMVEVAEEATAPHDAVFPEDQDPVLLPWSSDDLRFHWSSRPGGHDREFGATYPLRGRKEQPPALKELPTGPRIRLFRPDPGVPDWDTSLTEILDRRRSIRDHDSAGLTLRQVGEILYRSLRVRESTGPGAAREPASRPYPSGGARYELECYLTVGHCTGLEPGVYYYDPLGHALVLLPTRAQQAAMLLDEAQAGAGMTSRPALLLTLTARFARVSWKYSGLAYALTLKHVGVVQQTLYLLATGMGLAPCALGTGTTPLSAEAFGLDWREESAVGEFILGALPG</sequence>
<keyword evidence="5" id="KW-1185">Reference proteome</keyword>
<dbReference type="NCBIfam" id="TIGR03605">
    <property type="entry name" value="antibiot_sagB"/>
    <property type="match status" value="1"/>
</dbReference>
<proteinExistence type="predicted"/>
<dbReference type="InterPro" id="IPR052544">
    <property type="entry name" value="Bacteriocin_Proc_Enz"/>
</dbReference>
<dbReference type="CDD" id="cd02142">
    <property type="entry name" value="McbC_SagB-like_oxidoreductase"/>
    <property type="match status" value="1"/>
</dbReference>
<evidence type="ECO:0000313" key="5">
    <source>
        <dbReference type="Proteomes" id="UP000276379"/>
    </source>
</evidence>
<dbReference type="PANTHER" id="PTHR43745:SF2">
    <property type="entry name" value="NITROREDUCTASE MJ1384-RELATED"/>
    <property type="match status" value="1"/>
</dbReference>
<dbReference type="InterPro" id="IPR029479">
    <property type="entry name" value="Nitroreductase"/>
</dbReference>
<dbReference type="InterPro" id="IPR020051">
    <property type="entry name" value="SagB-type_dehydrogenase"/>
</dbReference>
<dbReference type="Pfam" id="PF22767">
    <property type="entry name" value="ThcOx"/>
    <property type="match status" value="1"/>
</dbReference>
<evidence type="ECO:0000259" key="3">
    <source>
        <dbReference type="Pfam" id="PF22767"/>
    </source>
</evidence>
<dbReference type="Proteomes" id="UP000276379">
    <property type="component" value="Unassembled WGS sequence"/>
</dbReference>
<gene>
    <name evidence="4" type="ORF">CQW44_05855</name>
</gene>